<dbReference type="Pfam" id="PF02458">
    <property type="entry name" value="Transferase"/>
    <property type="match status" value="2"/>
</dbReference>
<name>A0A835AJZ1_9POAL</name>
<proteinExistence type="inferred from homology"/>
<protein>
    <submittedName>
        <fullName evidence="5">Uncharacterized protein</fullName>
    </submittedName>
</protein>
<evidence type="ECO:0000256" key="2">
    <source>
        <dbReference type="ARBA" id="ARBA00022679"/>
    </source>
</evidence>
<keyword evidence="2" id="KW-0808">Transferase</keyword>
<comment type="similarity">
    <text evidence="1">Belongs to the plant acyltransferase family.</text>
</comment>
<organism evidence="5 6">
    <name type="scientific">Digitaria exilis</name>
    <dbReference type="NCBI Taxonomy" id="1010633"/>
    <lineage>
        <taxon>Eukaryota</taxon>
        <taxon>Viridiplantae</taxon>
        <taxon>Streptophyta</taxon>
        <taxon>Embryophyta</taxon>
        <taxon>Tracheophyta</taxon>
        <taxon>Spermatophyta</taxon>
        <taxon>Magnoliopsida</taxon>
        <taxon>Liliopsida</taxon>
        <taxon>Poales</taxon>
        <taxon>Poaceae</taxon>
        <taxon>PACMAD clade</taxon>
        <taxon>Panicoideae</taxon>
        <taxon>Panicodae</taxon>
        <taxon>Paniceae</taxon>
        <taxon>Anthephorinae</taxon>
        <taxon>Digitaria</taxon>
    </lineage>
</organism>
<dbReference type="InterPro" id="IPR023213">
    <property type="entry name" value="CAT-like_dom_sf"/>
</dbReference>
<dbReference type="AlphaFoldDB" id="A0A835AJZ1"/>
<dbReference type="Gene3D" id="3.30.559.10">
    <property type="entry name" value="Chloramphenicol acetyltransferase-like domain"/>
    <property type="match status" value="3"/>
</dbReference>
<dbReference type="GO" id="GO:0016747">
    <property type="term" value="F:acyltransferase activity, transferring groups other than amino-acyl groups"/>
    <property type="evidence" value="ECO:0007669"/>
    <property type="project" value="TreeGrafter"/>
</dbReference>
<feature type="region of interest" description="Disordered" evidence="4">
    <location>
        <begin position="45"/>
        <end position="112"/>
    </location>
</feature>
<evidence type="ECO:0000256" key="3">
    <source>
        <dbReference type="ARBA" id="ARBA00023315"/>
    </source>
</evidence>
<dbReference type="PANTHER" id="PTHR31642:SF25">
    <property type="entry name" value="ANTHRANILATE N-BENZOYLTRANSFERASE PROTEIN 1"/>
    <property type="match status" value="1"/>
</dbReference>
<keyword evidence="3" id="KW-0012">Acyltransferase</keyword>
<reference evidence="5" key="1">
    <citation type="submission" date="2020-07" db="EMBL/GenBank/DDBJ databases">
        <title>Genome sequence and genetic diversity analysis of an under-domesticated orphan crop, white fonio (Digitaria exilis).</title>
        <authorList>
            <person name="Bennetzen J.L."/>
            <person name="Chen S."/>
            <person name="Ma X."/>
            <person name="Wang X."/>
            <person name="Yssel A.E.J."/>
            <person name="Chaluvadi S.R."/>
            <person name="Johnson M."/>
            <person name="Gangashetty P."/>
            <person name="Hamidou F."/>
            <person name="Sanogo M.D."/>
            <person name="Zwaenepoel A."/>
            <person name="Wallace J."/>
            <person name="Van De Peer Y."/>
            <person name="Van Deynze A."/>
        </authorList>
    </citation>
    <scope>NUCLEOTIDE SEQUENCE</scope>
    <source>
        <tissue evidence="5">Leaves</tissue>
    </source>
</reference>
<accession>A0A835AJZ1</accession>
<evidence type="ECO:0000313" key="5">
    <source>
        <dbReference type="EMBL" id="KAF8657369.1"/>
    </source>
</evidence>
<feature type="compositionally biased region" description="Low complexity" evidence="4">
    <location>
        <begin position="56"/>
        <end position="67"/>
    </location>
</feature>
<dbReference type="InterPro" id="IPR050317">
    <property type="entry name" value="Plant_Fungal_Acyltransferase"/>
</dbReference>
<gene>
    <name evidence="5" type="ORF">HU200_060140</name>
</gene>
<keyword evidence="6" id="KW-1185">Reference proteome</keyword>
<dbReference type="SUPFAM" id="SSF52777">
    <property type="entry name" value="CoA-dependent acyltransferases"/>
    <property type="match status" value="1"/>
</dbReference>
<dbReference type="EMBL" id="JACEFO010002499">
    <property type="protein sequence ID" value="KAF8657369.1"/>
    <property type="molecule type" value="Genomic_DNA"/>
</dbReference>
<dbReference type="OrthoDB" id="671439at2759"/>
<evidence type="ECO:0000256" key="4">
    <source>
        <dbReference type="SAM" id="MobiDB-lite"/>
    </source>
</evidence>
<dbReference type="PANTHER" id="PTHR31642">
    <property type="entry name" value="TRICHOTHECENE 3-O-ACETYLTRANSFERASE"/>
    <property type="match status" value="1"/>
</dbReference>
<evidence type="ECO:0000256" key="1">
    <source>
        <dbReference type="ARBA" id="ARBA00009861"/>
    </source>
</evidence>
<evidence type="ECO:0000313" key="6">
    <source>
        <dbReference type="Proteomes" id="UP000636709"/>
    </source>
</evidence>
<comment type="caution">
    <text evidence="5">The sequence shown here is derived from an EMBL/GenBank/DDBJ whole genome shotgun (WGS) entry which is preliminary data.</text>
</comment>
<sequence length="505" mass="54360">MRLCAVASSSSPLFRSGPFPAWTSLSSLPSPPPLPPLSSLPLVSLGNRGHRRRSEPPLSSLLPPARRVLARHDRPCSRHGALPAPRSPPTRRLDSPTVGSLPPAGLHQGSRGHAAAGAVAVQRSNLELAVSEAHTPLVYYYPAPAADGGSATEEAFFAPERLKAALAKALVPFYPLAGRLGVGEGGRLQIDCNAEDALFAVARADFAGDDVFRDYEASPEVRQMFVPFVPSGDPPCVISMFQVTFLKCGGVVLGTGIHHVIIDGVSAFHFIQTWTRVSRGLDVAAACGPPPIHDRTLLRARSPPAPALDHHPVYSNGRPRPFVTRVYSVSPKLLADVKSRCAPGVSTYCAVTAHLWRAMCVARGLAPSSETRLRVPANVRHRLRPPLPWSYLGNAVAIKDAVDRVDDAYVRSVVDYLEVVGYPGKGTPLTPPESDLWVVSWLGMPMYDADFGWGTPRFVAPAQMPGAGTANVMQCANKDEGIAVLFAMEPDYLECFHEVFYDPRC</sequence>
<dbReference type="Proteomes" id="UP000636709">
    <property type="component" value="Unassembled WGS sequence"/>
</dbReference>